<dbReference type="EMBL" id="CAEFZW010000006">
    <property type="protein sequence ID" value="CAB4255473.1"/>
    <property type="molecule type" value="Genomic_DNA"/>
</dbReference>
<dbReference type="InterPro" id="IPR037652">
    <property type="entry name" value="Mim2"/>
</dbReference>
<evidence type="ECO:0000256" key="1">
    <source>
        <dbReference type="SAM" id="MobiDB-lite"/>
    </source>
</evidence>
<organism evidence="2 3">
    <name type="scientific">Maudiozyma barnettii</name>
    <dbReference type="NCBI Taxonomy" id="61262"/>
    <lineage>
        <taxon>Eukaryota</taxon>
        <taxon>Fungi</taxon>
        <taxon>Dikarya</taxon>
        <taxon>Ascomycota</taxon>
        <taxon>Saccharomycotina</taxon>
        <taxon>Saccharomycetes</taxon>
        <taxon>Saccharomycetales</taxon>
        <taxon>Saccharomycetaceae</taxon>
        <taxon>Maudiozyma</taxon>
    </lineage>
</organism>
<dbReference type="AlphaFoldDB" id="A0A8H2ZI39"/>
<dbReference type="GO" id="GO:0005741">
    <property type="term" value="C:mitochondrial outer membrane"/>
    <property type="evidence" value="ECO:0007669"/>
    <property type="project" value="TreeGrafter"/>
</dbReference>
<sequence>MSEEVISMHSGSFESSTPTTEDENHEYDSDLELLIDDEDSQLEKRLLEAERQWKESLQQLSKAINWLLLPLLGKFLGRRFARMVWSRVAGIVFQ</sequence>
<proteinExistence type="predicted"/>
<accession>A0A8H2ZI39</accession>
<dbReference type="PANTHER" id="PTHR28230">
    <property type="entry name" value="CHROMOSOME 1, WHOLE GENOME SHOTGUN SEQUENCE"/>
    <property type="match status" value="1"/>
</dbReference>
<feature type="compositionally biased region" description="Acidic residues" evidence="1">
    <location>
        <begin position="20"/>
        <end position="30"/>
    </location>
</feature>
<name>A0A8H2ZI39_9SACH</name>
<protein>
    <submittedName>
        <fullName evidence="2">Uncharacterized protein</fullName>
    </submittedName>
</protein>
<reference evidence="2 3" key="1">
    <citation type="submission" date="2020-05" db="EMBL/GenBank/DDBJ databases">
        <authorList>
            <person name="Casaregola S."/>
            <person name="Devillers H."/>
            <person name="Grondin C."/>
        </authorList>
    </citation>
    <scope>NUCLEOTIDE SEQUENCE [LARGE SCALE GENOMIC DNA]</scope>
    <source>
        <strain evidence="2 3">CLIB 1767</strain>
    </source>
</reference>
<dbReference type="Pfam" id="PF19117">
    <property type="entry name" value="Mim2"/>
    <property type="match status" value="1"/>
</dbReference>
<feature type="compositionally biased region" description="Polar residues" evidence="1">
    <location>
        <begin position="9"/>
        <end position="19"/>
    </location>
</feature>
<dbReference type="GeneID" id="64858518"/>
<dbReference type="GO" id="GO:0045040">
    <property type="term" value="P:protein insertion into mitochondrial outer membrane"/>
    <property type="evidence" value="ECO:0007669"/>
    <property type="project" value="InterPro"/>
</dbReference>
<dbReference type="RefSeq" id="XP_041407317.1">
    <property type="nucleotide sequence ID" value="XM_041551383.1"/>
</dbReference>
<evidence type="ECO:0000313" key="3">
    <source>
        <dbReference type="Proteomes" id="UP000644660"/>
    </source>
</evidence>
<keyword evidence="3" id="KW-1185">Reference proteome</keyword>
<dbReference type="PANTHER" id="PTHR28230:SF1">
    <property type="entry name" value="MITOCHONDRIAL IMPORT PROTEIN 2"/>
    <property type="match status" value="1"/>
</dbReference>
<gene>
    <name evidence="2" type="ORF">KABA2_06S06226</name>
</gene>
<feature type="region of interest" description="Disordered" evidence="1">
    <location>
        <begin position="1"/>
        <end position="30"/>
    </location>
</feature>
<dbReference type="Proteomes" id="UP000644660">
    <property type="component" value="Unassembled WGS sequence"/>
</dbReference>
<dbReference type="GO" id="GO:0070096">
    <property type="term" value="P:mitochondrial outer membrane translocase complex assembly"/>
    <property type="evidence" value="ECO:0007669"/>
    <property type="project" value="InterPro"/>
</dbReference>
<evidence type="ECO:0000313" key="2">
    <source>
        <dbReference type="EMBL" id="CAB4255473.1"/>
    </source>
</evidence>
<comment type="caution">
    <text evidence="2">The sequence shown here is derived from an EMBL/GenBank/DDBJ whole genome shotgun (WGS) entry which is preliminary data.</text>
</comment>